<dbReference type="PANTHER" id="PTHR43689:SF8">
    <property type="entry name" value="ALPHA_BETA-HYDROLASES SUPERFAMILY PROTEIN"/>
    <property type="match status" value="1"/>
</dbReference>
<feature type="domain" description="AB hydrolase-1" evidence="1">
    <location>
        <begin position="49"/>
        <end position="285"/>
    </location>
</feature>
<proteinExistence type="predicted"/>
<gene>
    <name evidence="2" type="ORF">SAMN04488242_1195</name>
</gene>
<dbReference type="PRINTS" id="PR00111">
    <property type="entry name" value="ABHYDROLASE"/>
</dbReference>
<dbReference type="RefSeq" id="WP_218118363.1">
    <property type="nucleotide sequence ID" value="NZ_FNGP01000002.1"/>
</dbReference>
<accession>A0A1G9JEC1</accession>
<dbReference type="PANTHER" id="PTHR43689">
    <property type="entry name" value="HYDROLASE"/>
    <property type="match status" value="1"/>
</dbReference>
<evidence type="ECO:0000313" key="3">
    <source>
        <dbReference type="Proteomes" id="UP000199475"/>
    </source>
</evidence>
<organism evidence="2 3">
    <name type="scientific">Tessaracoccus oleiagri</name>
    <dbReference type="NCBI Taxonomy" id="686624"/>
    <lineage>
        <taxon>Bacteria</taxon>
        <taxon>Bacillati</taxon>
        <taxon>Actinomycetota</taxon>
        <taxon>Actinomycetes</taxon>
        <taxon>Propionibacteriales</taxon>
        <taxon>Propionibacteriaceae</taxon>
        <taxon>Tessaracoccus</taxon>
    </lineage>
</organism>
<dbReference type="InterPro" id="IPR029058">
    <property type="entry name" value="AB_hydrolase_fold"/>
</dbReference>
<dbReference type="Proteomes" id="UP000199475">
    <property type="component" value="Unassembled WGS sequence"/>
</dbReference>
<dbReference type="AlphaFoldDB" id="A0A1G9JEC1"/>
<dbReference type="STRING" id="686624.SAMN04488242_1195"/>
<dbReference type="Gene3D" id="3.40.50.1820">
    <property type="entry name" value="alpha/beta hydrolase"/>
    <property type="match status" value="1"/>
</dbReference>
<dbReference type="Pfam" id="PF12697">
    <property type="entry name" value="Abhydrolase_6"/>
    <property type="match status" value="1"/>
</dbReference>
<protein>
    <submittedName>
        <fullName evidence="2">Lysophospholipase, alpha-beta hydrolase superfamily</fullName>
    </submittedName>
</protein>
<dbReference type="GO" id="GO:0016787">
    <property type="term" value="F:hydrolase activity"/>
    <property type="evidence" value="ECO:0007669"/>
    <property type="project" value="UniProtKB-KW"/>
</dbReference>
<evidence type="ECO:0000259" key="1">
    <source>
        <dbReference type="Pfam" id="PF12697"/>
    </source>
</evidence>
<name>A0A1G9JEC1_9ACTN</name>
<sequence length="325" mass="35836">MALSSRDRRYEPYVPPLPCMTRRVAETVTWRRWRLHVEHVGDPHAPVRVLLIHGAGGNAAAMWPIAAHVAALGAHVTTVDLPGYGRSIPPYDGRVTYDDWRGALAFLARRIDDGRPLAFLGASMGGMLAYDTAASTGVGSLVVATCLLDTTDPVVLESITRRPWLGRIAGRLLKLARGPLSWVPLPMQWVAPMRLIANDDGLATEVVHDRRGGRRSMPLGWFRTFLAAGPIVAPEEYDGPPVLLVHPGEDRWTPVEISERFLDRVRGQKRLVMLEGAGHFPVEEPGFSQLMDTLAGALWPLAPVDEKDVRDRAGRDAQERAPLQR</sequence>
<dbReference type="InterPro" id="IPR000073">
    <property type="entry name" value="AB_hydrolase_1"/>
</dbReference>
<dbReference type="EMBL" id="FNGP01000002">
    <property type="protein sequence ID" value="SDL35731.1"/>
    <property type="molecule type" value="Genomic_DNA"/>
</dbReference>
<reference evidence="2 3" key="1">
    <citation type="submission" date="2016-10" db="EMBL/GenBank/DDBJ databases">
        <authorList>
            <person name="de Groot N.N."/>
        </authorList>
    </citation>
    <scope>NUCLEOTIDE SEQUENCE [LARGE SCALE GENOMIC DNA]</scope>
    <source>
        <strain evidence="2 3">CGMCC 1.9159</strain>
    </source>
</reference>
<evidence type="ECO:0000313" key="2">
    <source>
        <dbReference type="EMBL" id="SDL35731.1"/>
    </source>
</evidence>
<dbReference type="SUPFAM" id="SSF53474">
    <property type="entry name" value="alpha/beta-Hydrolases"/>
    <property type="match status" value="1"/>
</dbReference>
<keyword evidence="2" id="KW-0378">Hydrolase</keyword>
<keyword evidence="3" id="KW-1185">Reference proteome</keyword>